<reference evidence="1" key="1">
    <citation type="submission" date="2020-01" db="EMBL/GenBank/DDBJ databases">
        <title>Genome sequence of Kobresia littledalei, the first chromosome-level genome in the family Cyperaceae.</title>
        <authorList>
            <person name="Qu G."/>
        </authorList>
    </citation>
    <scope>NUCLEOTIDE SEQUENCE</scope>
    <source>
        <strain evidence="1">C.B.Clarke</strain>
        <tissue evidence="1">Leaf</tissue>
    </source>
</reference>
<sequence>MEEETERREGEKNGDEGKVLMYRLFKFADQTDVALMVVGTFIFGKLIDSFGDAANSDDVLRLVNKL</sequence>
<evidence type="ECO:0000313" key="2">
    <source>
        <dbReference type="Proteomes" id="UP000623129"/>
    </source>
</evidence>
<keyword evidence="2" id="KW-1185">Reference proteome</keyword>
<dbReference type="EMBL" id="SWLB01000002">
    <property type="protein sequence ID" value="KAF3340997.1"/>
    <property type="molecule type" value="Genomic_DNA"/>
</dbReference>
<comment type="caution">
    <text evidence="1">The sequence shown here is derived from an EMBL/GenBank/DDBJ whole genome shotgun (WGS) entry which is preliminary data.</text>
</comment>
<protein>
    <submittedName>
        <fullName evidence="1">ABC transporter B family member 11</fullName>
    </submittedName>
</protein>
<accession>A0A833RHK4</accession>
<dbReference type="Proteomes" id="UP000623129">
    <property type="component" value="Unassembled WGS sequence"/>
</dbReference>
<name>A0A833RHK4_9POAL</name>
<organism evidence="1 2">
    <name type="scientific">Carex littledalei</name>
    <dbReference type="NCBI Taxonomy" id="544730"/>
    <lineage>
        <taxon>Eukaryota</taxon>
        <taxon>Viridiplantae</taxon>
        <taxon>Streptophyta</taxon>
        <taxon>Embryophyta</taxon>
        <taxon>Tracheophyta</taxon>
        <taxon>Spermatophyta</taxon>
        <taxon>Magnoliopsida</taxon>
        <taxon>Liliopsida</taxon>
        <taxon>Poales</taxon>
        <taxon>Cyperaceae</taxon>
        <taxon>Cyperoideae</taxon>
        <taxon>Cariceae</taxon>
        <taxon>Carex</taxon>
        <taxon>Carex subgen. Euthyceras</taxon>
    </lineage>
</organism>
<dbReference type="AlphaFoldDB" id="A0A833RHK4"/>
<dbReference type="OrthoDB" id="6500128at2759"/>
<evidence type="ECO:0000313" key="1">
    <source>
        <dbReference type="EMBL" id="KAF3340997.1"/>
    </source>
</evidence>
<proteinExistence type="predicted"/>
<gene>
    <name evidence="1" type="ORF">FCM35_KLT09841</name>
</gene>